<proteinExistence type="predicted"/>
<dbReference type="RefSeq" id="XP_018735925.1">
    <property type="nucleotide sequence ID" value="XM_018878642.1"/>
</dbReference>
<dbReference type="KEGG" id="slb:AWJ20_1739"/>
<gene>
    <name evidence="3" type="primary">HNT3</name>
    <name evidence="3" type="ORF">AWJ20_1739</name>
</gene>
<feature type="domain" description="Aprataxin C2HE/C2H2/C2HC zinc finger" evidence="2">
    <location>
        <begin position="106"/>
        <end position="165"/>
    </location>
</feature>
<dbReference type="InterPro" id="IPR036265">
    <property type="entry name" value="HIT-like_sf"/>
</dbReference>
<dbReference type="Pfam" id="PF16278">
    <property type="entry name" value="zf-C2HE"/>
    <property type="match status" value="1"/>
</dbReference>
<dbReference type="GO" id="GO:0005634">
    <property type="term" value="C:nucleus"/>
    <property type="evidence" value="ECO:0007669"/>
    <property type="project" value="TreeGrafter"/>
</dbReference>
<organism evidence="3 4">
    <name type="scientific">Sugiyamaella lignohabitans</name>
    <dbReference type="NCBI Taxonomy" id="796027"/>
    <lineage>
        <taxon>Eukaryota</taxon>
        <taxon>Fungi</taxon>
        <taxon>Dikarya</taxon>
        <taxon>Ascomycota</taxon>
        <taxon>Saccharomycotina</taxon>
        <taxon>Dipodascomycetes</taxon>
        <taxon>Dipodascales</taxon>
        <taxon>Trichomonascaceae</taxon>
        <taxon>Sugiyamaella</taxon>
    </lineage>
</organism>
<evidence type="ECO:0000256" key="1">
    <source>
        <dbReference type="SAM" id="MobiDB-lite"/>
    </source>
</evidence>
<reference evidence="3 4" key="1">
    <citation type="submission" date="2016-02" db="EMBL/GenBank/DDBJ databases">
        <title>Complete genome sequence and transcriptome regulation of the pentose utilising yeast Sugiyamaella lignohabitans.</title>
        <authorList>
            <person name="Bellasio M."/>
            <person name="Peymann A."/>
            <person name="Valli M."/>
            <person name="Sipitzky M."/>
            <person name="Graf A."/>
            <person name="Sauer M."/>
            <person name="Marx H."/>
            <person name="Mattanovich D."/>
        </authorList>
    </citation>
    <scope>NUCLEOTIDE SEQUENCE [LARGE SCALE GENOMIC DNA]</scope>
    <source>
        <strain evidence="3 4">CBS 10342</strain>
    </source>
</reference>
<dbReference type="GO" id="GO:0030983">
    <property type="term" value="F:mismatched DNA binding"/>
    <property type="evidence" value="ECO:0007669"/>
    <property type="project" value="TreeGrafter"/>
</dbReference>
<dbReference type="Pfam" id="PF11969">
    <property type="entry name" value="DcpS_C"/>
    <property type="match status" value="1"/>
</dbReference>
<keyword evidence="4" id="KW-1185">Reference proteome</keyword>
<dbReference type="InterPro" id="IPR032566">
    <property type="entry name" value="Znf-C2HE"/>
</dbReference>
<dbReference type="SUPFAM" id="SSF54197">
    <property type="entry name" value="HIT-like"/>
    <property type="match status" value="1"/>
</dbReference>
<dbReference type="GO" id="GO:0033699">
    <property type="term" value="F:DNA 5'-adenosine monophosphate hydrolase activity"/>
    <property type="evidence" value="ECO:0007669"/>
    <property type="project" value="TreeGrafter"/>
</dbReference>
<dbReference type="OrthoDB" id="3512845at2759"/>
<evidence type="ECO:0000313" key="3">
    <source>
        <dbReference type="EMBL" id="ANB13448.1"/>
    </source>
</evidence>
<dbReference type="AlphaFoldDB" id="A0A167DYM0"/>
<dbReference type="GO" id="GO:0000012">
    <property type="term" value="P:single strand break repair"/>
    <property type="evidence" value="ECO:0007669"/>
    <property type="project" value="TreeGrafter"/>
</dbReference>
<dbReference type="Proteomes" id="UP000189580">
    <property type="component" value="Chromosome a"/>
</dbReference>
<sequence>MKGIRSETAIDSDRSSLDVKPVANNDSNEENRSDVLSDGLMDSSLIKQNVAEKTNSSDIDLEEVYDYIRVGVHAVPSLSNLHIHIISKDMCSQRMKNAKHYNSFSTSFFVDFDDIPNLDPFDKRYNSAYMTNLVGKKSLVCCWCQKDFGRSFKALKEHLSAEYNKRFDPL</sequence>
<dbReference type="PANTHER" id="PTHR12486">
    <property type="entry name" value="APRATAXIN-RELATED"/>
    <property type="match status" value="1"/>
</dbReference>
<dbReference type="Gene3D" id="3.30.428.10">
    <property type="entry name" value="HIT-like"/>
    <property type="match status" value="1"/>
</dbReference>
<name>A0A167DYM0_9ASCO</name>
<dbReference type="GO" id="GO:1990165">
    <property type="term" value="F:single-strand break-containing DNA binding"/>
    <property type="evidence" value="ECO:0007669"/>
    <property type="project" value="TreeGrafter"/>
</dbReference>
<dbReference type="GeneID" id="30033574"/>
<evidence type="ECO:0000259" key="2">
    <source>
        <dbReference type="Pfam" id="PF16278"/>
    </source>
</evidence>
<accession>A0A167DYM0</accession>
<evidence type="ECO:0000313" key="4">
    <source>
        <dbReference type="Proteomes" id="UP000189580"/>
    </source>
</evidence>
<dbReference type="EMBL" id="CP014501">
    <property type="protein sequence ID" value="ANB13448.1"/>
    <property type="molecule type" value="Genomic_DNA"/>
</dbReference>
<dbReference type="GO" id="GO:0003725">
    <property type="term" value="F:double-stranded RNA binding"/>
    <property type="evidence" value="ECO:0007669"/>
    <property type="project" value="TreeGrafter"/>
</dbReference>
<protein>
    <submittedName>
        <fullName evidence="3">Hnt3p</fullName>
    </submittedName>
</protein>
<feature type="region of interest" description="Disordered" evidence="1">
    <location>
        <begin position="1"/>
        <end position="35"/>
    </location>
</feature>
<dbReference type="GO" id="GO:0003697">
    <property type="term" value="F:single-stranded DNA binding"/>
    <property type="evidence" value="ECO:0007669"/>
    <property type="project" value="TreeGrafter"/>
</dbReference>
<dbReference type="PANTHER" id="PTHR12486:SF4">
    <property type="entry name" value="APRATAXIN"/>
    <property type="match status" value="1"/>
</dbReference>